<feature type="transmembrane region" description="Helical" evidence="5">
    <location>
        <begin position="280"/>
        <end position="298"/>
    </location>
</feature>
<organism evidence="8 9">
    <name type="scientific">Rhizobium quercicola</name>
    <dbReference type="NCBI Taxonomy" id="2901226"/>
    <lineage>
        <taxon>Bacteria</taxon>
        <taxon>Pseudomonadati</taxon>
        <taxon>Pseudomonadota</taxon>
        <taxon>Alphaproteobacteria</taxon>
        <taxon>Hyphomicrobiales</taxon>
        <taxon>Rhizobiaceae</taxon>
        <taxon>Rhizobium/Agrobacterium group</taxon>
        <taxon>Rhizobium</taxon>
    </lineage>
</organism>
<keyword evidence="8" id="KW-0547">Nucleotide-binding</keyword>
<feature type="domain" description="ABC transporter" evidence="6">
    <location>
        <begin position="392"/>
        <end position="927"/>
    </location>
</feature>
<proteinExistence type="predicted"/>
<dbReference type="InterPro" id="IPR027417">
    <property type="entry name" value="P-loop_NTPase"/>
</dbReference>
<dbReference type="PANTHER" id="PTHR43394:SF1">
    <property type="entry name" value="ATP-BINDING CASSETTE SUB-FAMILY B MEMBER 10, MITOCHONDRIAL"/>
    <property type="match status" value="1"/>
</dbReference>
<dbReference type="PROSITE" id="PS50929">
    <property type="entry name" value="ABC_TM1F"/>
    <property type="match status" value="1"/>
</dbReference>
<gene>
    <name evidence="8" type="ORF">LRX75_09275</name>
</gene>
<comment type="subcellular location">
    <subcellularLocation>
        <location evidence="1">Cell membrane</location>
        <topology evidence="1">Multi-pass membrane protein</topology>
    </subcellularLocation>
</comment>
<sequence>MDIRLTRYIWTHTRKQQMWILMIVAISMIPYFLSFDLPKQIVNGPIQGKGFEQPGATERFFDISFSLPWIGNVTLFNGIDLTRMETLYALSVVFLLLVIINGLFKLYINTYKGRLGERLLRRIRFELVDRILRFPPTQFKRMKGAEVSSMVKDEVEPLGGFTGDAFVSPALLGGQALTALAFIFMQNMWLGFIAAFMVGIQATIIPRMRRRLLVLGRERQITARELAGRVSEIVDGISTIHAYDTSNYERADVAARLGRIYKIRYDLYQWKFMVKFINNFLAQLTPFLFYCIGGYLALRGQLDIGQLVAVISAYKDLPGPLKELIDWDQLRQDVQVKYVQVVEQFTVEPLIDPKIQAISTGALAAGAVAAGAGLAGRAAADSGDGDDPCGALAASGLTLADDSGARLLEHVSVEITPGEKVAIIGGAASGGDVLAEAFGRLIWPEGGKVTLGGEDLLHMPESVVGRAITYASSDTYFFYGSLRDNLLYGLKHAPLAAATYEGSLATHRKWEVTEAKLAGNPDYDVNGDWIDYTAAGATQAEDLFPSILAVLDTVQLSKDILDLALRTNIDPADRPDFAASIVDMRQALREELEEAGLNGLIAYFEPGEYNMEATVGENLLFGTATAPSVAGRAIAKNPYFRKVVSETGIDRVLFDMGYQIAENAVELFADLPPDHPFFQQLTFMTADDIPAYQLLLQKYAGKGLETATEDDRYQIIRLSFNYVEPRHRFGLLTEELMAQIVEVRRQFHENMPEELTHDIERYDPEKYLASASLMDNVLFGRISHKHTDGSKRIRAIVSSLLNSQGLIEQVLDIGLDFNLGAGGKRLTAVQRQKLNLARAIIRRSDYYVFNRPLPSLDHRLQDEIVRDVMKLLTRNGANPAVIWVLSNNGLTKLFERVLVFDRGALVEDDTHANLVNNDGVFKQLVTS</sequence>
<dbReference type="Proteomes" id="UP001139089">
    <property type="component" value="Unassembled WGS sequence"/>
</dbReference>
<dbReference type="PROSITE" id="PS50893">
    <property type="entry name" value="ABC_TRANSPORTER_2"/>
    <property type="match status" value="1"/>
</dbReference>
<evidence type="ECO:0000256" key="1">
    <source>
        <dbReference type="ARBA" id="ARBA00004651"/>
    </source>
</evidence>
<evidence type="ECO:0000256" key="5">
    <source>
        <dbReference type="SAM" id="Phobius"/>
    </source>
</evidence>
<dbReference type="RefSeq" id="WP_231813687.1">
    <property type="nucleotide sequence ID" value="NZ_JAJOZR010000005.1"/>
</dbReference>
<protein>
    <submittedName>
        <fullName evidence="8">ATP-binding cassette domain-containing protein</fullName>
    </submittedName>
</protein>
<dbReference type="AlphaFoldDB" id="A0A9X1NTV2"/>
<evidence type="ECO:0000256" key="2">
    <source>
        <dbReference type="ARBA" id="ARBA00022692"/>
    </source>
</evidence>
<evidence type="ECO:0000256" key="4">
    <source>
        <dbReference type="ARBA" id="ARBA00023136"/>
    </source>
</evidence>
<dbReference type="GO" id="GO:0005524">
    <property type="term" value="F:ATP binding"/>
    <property type="evidence" value="ECO:0007669"/>
    <property type="project" value="UniProtKB-KW"/>
</dbReference>
<feature type="transmembrane region" description="Helical" evidence="5">
    <location>
        <begin position="189"/>
        <end position="208"/>
    </location>
</feature>
<dbReference type="InterPro" id="IPR036640">
    <property type="entry name" value="ABC1_TM_sf"/>
</dbReference>
<evidence type="ECO:0000313" key="9">
    <source>
        <dbReference type="Proteomes" id="UP001139089"/>
    </source>
</evidence>
<evidence type="ECO:0000313" key="8">
    <source>
        <dbReference type="EMBL" id="MCD7109236.1"/>
    </source>
</evidence>
<accession>A0A9X1NTV2</accession>
<dbReference type="SUPFAM" id="SSF90123">
    <property type="entry name" value="ABC transporter transmembrane region"/>
    <property type="match status" value="1"/>
</dbReference>
<dbReference type="InterPro" id="IPR011527">
    <property type="entry name" value="ABC1_TM_dom"/>
</dbReference>
<dbReference type="EMBL" id="JAJOZR010000005">
    <property type="protein sequence ID" value="MCD7109236.1"/>
    <property type="molecule type" value="Genomic_DNA"/>
</dbReference>
<keyword evidence="9" id="KW-1185">Reference proteome</keyword>
<name>A0A9X1NTV2_9HYPH</name>
<keyword evidence="3 5" id="KW-1133">Transmembrane helix</keyword>
<evidence type="ECO:0000256" key="3">
    <source>
        <dbReference type="ARBA" id="ARBA00022989"/>
    </source>
</evidence>
<dbReference type="InterPro" id="IPR003439">
    <property type="entry name" value="ABC_transporter-like_ATP-bd"/>
</dbReference>
<keyword evidence="4 5" id="KW-0472">Membrane</keyword>
<evidence type="ECO:0000259" key="6">
    <source>
        <dbReference type="PROSITE" id="PS50893"/>
    </source>
</evidence>
<dbReference type="SUPFAM" id="SSF52540">
    <property type="entry name" value="P-loop containing nucleoside triphosphate hydrolases"/>
    <property type="match status" value="1"/>
</dbReference>
<dbReference type="GO" id="GO:0005886">
    <property type="term" value="C:plasma membrane"/>
    <property type="evidence" value="ECO:0007669"/>
    <property type="project" value="UniProtKB-SubCell"/>
</dbReference>
<reference evidence="8" key="1">
    <citation type="submission" date="2021-12" db="EMBL/GenBank/DDBJ databases">
        <authorList>
            <person name="Li Y."/>
        </authorList>
    </citation>
    <scope>NUCLEOTIDE SEQUENCE</scope>
    <source>
        <strain evidence="8">DKSPLA3</strain>
    </source>
</reference>
<feature type="transmembrane region" description="Helical" evidence="5">
    <location>
        <begin position="87"/>
        <end position="108"/>
    </location>
</feature>
<dbReference type="InterPro" id="IPR039421">
    <property type="entry name" value="Type_1_exporter"/>
</dbReference>
<dbReference type="PANTHER" id="PTHR43394">
    <property type="entry name" value="ATP-DEPENDENT PERMEASE MDL1, MITOCHONDRIAL"/>
    <property type="match status" value="1"/>
</dbReference>
<dbReference type="Gene3D" id="1.20.1560.10">
    <property type="entry name" value="ABC transporter type 1, transmembrane domain"/>
    <property type="match status" value="1"/>
</dbReference>
<dbReference type="GO" id="GO:0015421">
    <property type="term" value="F:ABC-type oligopeptide transporter activity"/>
    <property type="evidence" value="ECO:0007669"/>
    <property type="project" value="TreeGrafter"/>
</dbReference>
<dbReference type="CDD" id="cd07346">
    <property type="entry name" value="ABC_6TM_exporters"/>
    <property type="match status" value="1"/>
</dbReference>
<dbReference type="Gene3D" id="3.40.50.300">
    <property type="entry name" value="P-loop containing nucleotide triphosphate hydrolases"/>
    <property type="match status" value="2"/>
</dbReference>
<keyword evidence="8" id="KW-0067">ATP-binding</keyword>
<evidence type="ECO:0000259" key="7">
    <source>
        <dbReference type="PROSITE" id="PS50929"/>
    </source>
</evidence>
<feature type="domain" description="ABC transmembrane type-1" evidence="7">
    <location>
        <begin position="63"/>
        <end position="326"/>
    </location>
</feature>
<dbReference type="Pfam" id="PF00664">
    <property type="entry name" value="ABC_membrane"/>
    <property type="match status" value="1"/>
</dbReference>
<dbReference type="GO" id="GO:0016887">
    <property type="term" value="F:ATP hydrolysis activity"/>
    <property type="evidence" value="ECO:0007669"/>
    <property type="project" value="InterPro"/>
</dbReference>
<keyword evidence="2 5" id="KW-0812">Transmembrane</keyword>
<comment type="caution">
    <text evidence="8">The sequence shown here is derived from an EMBL/GenBank/DDBJ whole genome shotgun (WGS) entry which is preliminary data.</text>
</comment>
<feature type="transmembrane region" description="Helical" evidence="5">
    <location>
        <begin position="18"/>
        <end position="35"/>
    </location>
</feature>